<proteinExistence type="inferred from homology"/>
<keyword evidence="5" id="KW-1185">Reference proteome</keyword>
<evidence type="ECO:0000256" key="1">
    <source>
        <dbReference type="ARBA" id="ARBA00004496"/>
    </source>
</evidence>
<dbReference type="InterPro" id="IPR012918">
    <property type="entry name" value="RTP801-like"/>
</dbReference>
<evidence type="ECO:0000256" key="3">
    <source>
        <dbReference type="ARBA" id="ARBA00022490"/>
    </source>
</evidence>
<dbReference type="InterPro" id="IPR038281">
    <property type="entry name" value="RTP801-like_C_sf"/>
</dbReference>
<evidence type="ECO:0000313" key="4">
    <source>
        <dbReference type="EMBL" id="KAK2704124.1"/>
    </source>
</evidence>
<organism evidence="4 5">
    <name type="scientific">Artemia franciscana</name>
    <name type="common">Brine shrimp</name>
    <name type="synonym">Artemia sanfranciscana</name>
    <dbReference type="NCBI Taxonomy" id="6661"/>
    <lineage>
        <taxon>Eukaryota</taxon>
        <taxon>Metazoa</taxon>
        <taxon>Ecdysozoa</taxon>
        <taxon>Arthropoda</taxon>
        <taxon>Crustacea</taxon>
        <taxon>Branchiopoda</taxon>
        <taxon>Anostraca</taxon>
        <taxon>Artemiidae</taxon>
        <taxon>Artemia</taxon>
    </lineage>
</organism>
<evidence type="ECO:0000256" key="2">
    <source>
        <dbReference type="ARBA" id="ARBA00010670"/>
    </source>
</evidence>
<keyword evidence="3" id="KW-0963">Cytoplasm</keyword>
<dbReference type="Pfam" id="PF07809">
    <property type="entry name" value="RTP801_C"/>
    <property type="match status" value="1"/>
</dbReference>
<dbReference type="Proteomes" id="UP001187531">
    <property type="component" value="Unassembled WGS sequence"/>
</dbReference>
<dbReference type="EMBL" id="JAVRJZ010000032">
    <property type="protein sequence ID" value="KAK2704124.1"/>
    <property type="molecule type" value="Genomic_DNA"/>
</dbReference>
<accession>A0AA88HBS3</accession>
<protein>
    <submittedName>
        <fullName evidence="4">Uncharacterized protein</fullName>
    </submittedName>
</protein>
<evidence type="ECO:0000313" key="5">
    <source>
        <dbReference type="Proteomes" id="UP001187531"/>
    </source>
</evidence>
<dbReference type="Gene3D" id="3.90.470.40">
    <property type="entry name" value="RTP801-like"/>
    <property type="match status" value="1"/>
</dbReference>
<comment type="caution">
    <text evidence="4">The sequence shown here is derived from an EMBL/GenBank/DDBJ whole genome shotgun (WGS) entry which is preliminary data.</text>
</comment>
<dbReference type="GO" id="GO:0009968">
    <property type="term" value="P:negative regulation of signal transduction"/>
    <property type="evidence" value="ECO:0007669"/>
    <property type="project" value="InterPro"/>
</dbReference>
<name>A0AA88HBS3_ARTSF</name>
<comment type="similarity">
    <text evidence="2">Belongs to the DDIT4 family.</text>
</comment>
<dbReference type="GO" id="GO:0005737">
    <property type="term" value="C:cytoplasm"/>
    <property type="evidence" value="ECO:0007669"/>
    <property type="project" value="UniProtKB-SubCell"/>
</dbReference>
<sequence>MRERALISKVLQEEIVLGALKIGPNSQIAIKADIISKIFDSICEVSQHEPVGLRGFVIFFHLKSVTKSEKSDELVKIIYDDYNVSSFEVLETVPWSFLVPQFLRSLIGALNPMVISEDYILSVRKLF</sequence>
<comment type="subcellular location">
    <subcellularLocation>
        <location evidence="1">Cytoplasm</location>
    </subcellularLocation>
</comment>
<dbReference type="AlphaFoldDB" id="A0AA88HBS3"/>
<reference evidence="4" key="1">
    <citation type="submission" date="2023-07" db="EMBL/GenBank/DDBJ databases">
        <title>Chromosome-level genome assembly of Artemia franciscana.</title>
        <authorList>
            <person name="Jo E."/>
        </authorList>
    </citation>
    <scope>NUCLEOTIDE SEQUENCE</scope>
    <source>
        <tissue evidence="4">Whole body</tissue>
    </source>
</reference>
<gene>
    <name evidence="4" type="ORF">QYM36_017572</name>
</gene>